<accession>A0AAJ6V419</accession>
<evidence type="ECO:0000313" key="2">
    <source>
        <dbReference type="Proteomes" id="UP000694918"/>
    </source>
</evidence>
<dbReference type="PANTHER" id="PTHR38224:SF1">
    <property type="entry name" value="PHLOEM SPECIFIC PROTEIN"/>
    <property type="match status" value="1"/>
</dbReference>
<dbReference type="PANTHER" id="PTHR38224">
    <property type="entry name" value="PHLOEM SPECIFIC PROTEIN"/>
    <property type="match status" value="1"/>
</dbReference>
<feature type="region of interest" description="Disordered" evidence="1">
    <location>
        <begin position="1"/>
        <end position="22"/>
    </location>
</feature>
<dbReference type="RefSeq" id="XP_011040501.1">
    <property type="nucleotide sequence ID" value="XM_011042199.1"/>
</dbReference>
<sequence>MSQDSANQTRQRQGLNTTSGDYHDYISRLSKMPSVIHGAPQYPSVHKAFNNKVTQEEEVNVARQDDVNEKNPTRSIKMVRVKELERVIDQNGNRKSEAIEDDDDEADAFLMQKLRGI</sequence>
<proteinExistence type="predicted"/>
<dbReference type="Proteomes" id="UP000694918">
    <property type="component" value="Unplaced"/>
</dbReference>
<feature type="compositionally biased region" description="Polar residues" evidence="1">
    <location>
        <begin position="1"/>
        <end position="20"/>
    </location>
</feature>
<reference evidence="3" key="1">
    <citation type="submission" date="2025-08" db="UniProtKB">
        <authorList>
            <consortium name="RefSeq"/>
        </authorList>
    </citation>
    <scope>IDENTIFICATION</scope>
</reference>
<dbReference type="GeneID" id="105136744"/>
<dbReference type="AlphaFoldDB" id="A0AAJ6V419"/>
<dbReference type="KEGG" id="peu:105136744"/>
<gene>
    <name evidence="3" type="primary">LOC105136744</name>
</gene>
<name>A0AAJ6V419_POPEU</name>
<keyword evidence="2" id="KW-1185">Reference proteome</keyword>
<protein>
    <submittedName>
        <fullName evidence="3">Uncharacterized protein LOC105136744</fullName>
    </submittedName>
</protein>
<evidence type="ECO:0000313" key="3">
    <source>
        <dbReference type="RefSeq" id="XP_011040501.1"/>
    </source>
</evidence>
<evidence type="ECO:0000256" key="1">
    <source>
        <dbReference type="SAM" id="MobiDB-lite"/>
    </source>
</evidence>
<organism evidence="2 3">
    <name type="scientific">Populus euphratica</name>
    <name type="common">Euphrates poplar</name>
    <dbReference type="NCBI Taxonomy" id="75702"/>
    <lineage>
        <taxon>Eukaryota</taxon>
        <taxon>Viridiplantae</taxon>
        <taxon>Streptophyta</taxon>
        <taxon>Embryophyta</taxon>
        <taxon>Tracheophyta</taxon>
        <taxon>Spermatophyta</taxon>
        <taxon>Magnoliopsida</taxon>
        <taxon>eudicotyledons</taxon>
        <taxon>Gunneridae</taxon>
        <taxon>Pentapetalae</taxon>
        <taxon>rosids</taxon>
        <taxon>fabids</taxon>
        <taxon>Malpighiales</taxon>
        <taxon>Salicaceae</taxon>
        <taxon>Saliceae</taxon>
        <taxon>Populus</taxon>
    </lineage>
</organism>